<gene>
    <name evidence="8" type="ORF">BU24DRAFT_422269</name>
</gene>
<dbReference type="GO" id="GO:0020037">
    <property type="term" value="F:heme binding"/>
    <property type="evidence" value="ECO:0007669"/>
    <property type="project" value="InterPro"/>
</dbReference>
<feature type="binding site" description="axial binding residue" evidence="6">
    <location>
        <position position="416"/>
    </location>
    <ligand>
        <name>heme b</name>
        <dbReference type="ChEBI" id="CHEBI:60344"/>
    </ligand>
    <ligandPart>
        <name>Fe</name>
        <dbReference type="ChEBI" id="CHEBI:18248"/>
    </ligandPart>
</feature>
<dbReference type="PRINTS" id="PR00457">
    <property type="entry name" value="ANPEROXIDASE"/>
</dbReference>
<dbReference type="GO" id="GO:0004497">
    <property type="term" value="F:monooxygenase activity"/>
    <property type="evidence" value="ECO:0007669"/>
    <property type="project" value="InterPro"/>
</dbReference>
<dbReference type="SUPFAM" id="SSF48264">
    <property type="entry name" value="Cytochrome P450"/>
    <property type="match status" value="1"/>
</dbReference>
<dbReference type="PANTHER" id="PTHR11903">
    <property type="entry name" value="PROSTAGLANDIN G/H SYNTHASE"/>
    <property type="match status" value="1"/>
</dbReference>
<sequence length="1151" mass="130060">MLRKLSTTFRKDRKKEKSEVNGTSRANETIPETESDHVDHDSEQQNVKSAFDKFAQVLHASQRPLPSQTGDGSYVTKEEPSGWMADLKKMGFKDLKTLREVIANKAGGQFVDDKTYIMERVIQLVSGLPERSKNRVDLTNAFIDELWSSLQHPPLSYLGDQFTYRQADGSYNNIMSPHLGKANTPYARSVQPKTVQPGALPDPGLIFDGIFARNTFTKHPNNVSSILFYWASLIIHDLFQTDHRDFSNSQTSSYLDLSPLYGDNQNDQNQIRTFKDGKLKADCFSEHRMLGFPPGCGVLLIMFNRFHNYVVEQLAMINENGRFNKPREGLSEEAAGKAWAKYDNDLFQTGRLITCGLYMNITLLDYLRTIVNLNRSNTTWTLDPRVDMEKQFGKDGTPRGIGNQVAAEFNLVYRWHSATSLRDEEWTENMYREMFGKSAEEVGMHELLMGLGKWAADLDEDPQKRPFAKLERGADGKFSDDDLVKILADSIEDCAGSFGANNVPKALRAVEILGMQQARKWGLATLNEFRKFFNLKPHETFESINSDPAVADNLKHLYGHPDFVEMYPGIVAEEAKVPMVPGVGIAPTFTISRAILSDAVVLVRGDRFYTIDYHAKNLTNWGFNEVQYDLNVEQGCVFYKLFLRAFPQHFKTNSIYAHYPMTIPSENQKIMKSLGREKHYSYDRPSLIKPRINLTTYLGAKTLLDQQDLFKVTWGATTAELFGRPGWNFMLSGDESLHTNQRQVMAKSLYRDNWEKAVKEFYEYITLRLLHEKSFSIAGINHVDITRDVGNLAHVHFASNIFSLPLKTAEWPQGIFSEHELYMAIAVIFICIFFDFDAVKSFPLHIAARAISTSLGKLVEASVKTVKSTGVLAAKWDQFMDARVGGERDYLKDYGVHMIKRLLESGLNAEEVAWSQMLPTACAMVPNQAQVFTQALDFYLEPKNKPHREELHRLALLNTPEADDTIQHYLMEGIRLAGTFGSYREYSPSSKTSTTIQDGDKTINVNPGDKIFCSFVGANRDPSLFPDPETVRTDRPLESYIHYGIGPHSCLGENASRVALTTMFKTVFKLKNLRRAPGPKGELKKVPRPGGFVVYMKEDWGSYFPFPLSMQVNWDGELPPIPVLPKGQKSNGRTNGATNGRTNGATNGSSK</sequence>
<dbReference type="GO" id="GO:0051213">
    <property type="term" value="F:dioxygenase activity"/>
    <property type="evidence" value="ECO:0007669"/>
    <property type="project" value="UniProtKB-KW"/>
</dbReference>
<dbReference type="GO" id="GO:0016705">
    <property type="term" value="F:oxidoreductase activity, acting on paired donors, with incorporation or reduction of molecular oxygen"/>
    <property type="evidence" value="ECO:0007669"/>
    <property type="project" value="InterPro"/>
</dbReference>
<evidence type="ECO:0000313" key="9">
    <source>
        <dbReference type="Proteomes" id="UP000799778"/>
    </source>
</evidence>
<dbReference type="Proteomes" id="UP000799778">
    <property type="component" value="Unassembled WGS sequence"/>
</dbReference>
<dbReference type="GO" id="GO:0004601">
    <property type="term" value="F:peroxidase activity"/>
    <property type="evidence" value="ECO:0007669"/>
    <property type="project" value="InterPro"/>
</dbReference>
<dbReference type="GO" id="GO:0005506">
    <property type="term" value="F:iron ion binding"/>
    <property type="evidence" value="ECO:0007669"/>
    <property type="project" value="InterPro"/>
</dbReference>
<proteinExistence type="predicted"/>
<feature type="region of interest" description="Disordered" evidence="7">
    <location>
        <begin position="1"/>
        <end position="44"/>
    </location>
</feature>
<evidence type="ECO:0000256" key="3">
    <source>
        <dbReference type="ARBA" id="ARBA00022964"/>
    </source>
</evidence>
<evidence type="ECO:0000256" key="6">
    <source>
        <dbReference type="PIRSR" id="PIRSR619791-2"/>
    </source>
</evidence>
<dbReference type="Pfam" id="PF03098">
    <property type="entry name" value="An_peroxidase"/>
    <property type="match status" value="2"/>
</dbReference>
<keyword evidence="9" id="KW-1185">Reference proteome</keyword>
<dbReference type="InterPro" id="IPR036396">
    <property type="entry name" value="Cyt_P450_sf"/>
</dbReference>
<keyword evidence="6" id="KW-0349">Heme</keyword>
<reference evidence="8" key="1">
    <citation type="journal article" date="2020" name="Stud. Mycol.">
        <title>101 Dothideomycetes genomes: a test case for predicting lifestyles and emergence of pathogens.</title>
        <authorList>
            <person name="Haridas S."/>
            <person name="Albert R."/>
            <person name="Binder M."/>
            <person name="Bloem J."/>
            <person name="Labutti K."/>
            <person name="Salamov A."/>
            <person name="Andreopoulos B."/>
            <person name="Baker S."/>
            <person name="Barry K."/>
            <person name="Bills G."/>
            <person name="Bluhm B."/>
            <person name="Cannon C."/>
            <person name="Castanera R."/>
            <person name="Culley D."/>
            <person name="Daum C."/>
            <person name="Ezra D."/>
            <person name="Gonzalez J."/>
            <person name="Henrissat B."/>
            <person name="Kuo A."/>
            <person name="Liang C."/>
            <person name="Lipzen A."/>
            <person name="Lutzoni F."/>
            <person name="Magnuson J."/>
            <person name="Mondo S."/>
            <person name="Nolan M."/>
            <person name="Ohm R."/>
            <person name="Pangilinan J."/>
            <person name="Park H.-J."/>
            <person name="Ramirez L."/>
            <person name="Alfaro M."/>
            <person name="Sun H."/>
            <person name="Tritt A."/>
            <person name="Yoshinaga Y."/>
            <person name="Zwiers L.-H."/>
            <person name="Turgeon B."/>
            <person name="Goodwin S."/>
            <person name="Spatafora J."/>
            <person name="Crous P."/>
            <person name="Grigoriev I."/>
        </authorList>
    </citation>
    <scope>NUCLEOTIDE SEQUENCE</scope>
    <source>
        <strain evidence="8">CBS 175.79</strain>
    </source>
</reference>
<name>A0A6A5XUN8_9PLEO</name>
<dbReference type="GO" id="GO:0006979">
    <property type="term" value="P:response to oxidative stress"/>
    <property type="evidence" value="ECO:0007669"/>
    <property type="project" value="InterPro"/>
</dbReference>
<dbReference type="InterPro" id="IPR050783">
    <property type="entry name" value="Oxylipin_biosynth_metab"/>
</dbReference>
<evidence type="ECO:0000256" key="2">
    <source>
        <dbReference type="ARBA" id="ARBA00022723"/>
    </source>
</evidence>
<comment type="subunit">
    <text evidence="1">Homotetramer.</text>
</comment>
<feature type="region of interest" description="Disordered" evidence="7">
    <location>
        <begin position="1119"/>
        <end position="1151"/>
    </location>
</feature>
<dbReference type="FunFam" id="1.10.640.10:FF:000005">
    <property type="entry name" value="Fatty acid oxygenase"/>
    <property type="match status" value="1"/>
</dbReference>
<keyword evidence="3" id="KW-0223">Dioxygenase</keyword>
<evidence type="ECO:0000256" key="1">
    <source>
        <dbReference type="ARBA" id="ARBA00011881"/>
    </source>
</evidence>
<dbReference type="Pfam" id="PF00067">
    <property type="entry name" value="p450"/>
    <property type="match status" value="1"/>
</dbReference>
<dbReference type="RefSeq" id="XP_033384293.1">
    <property type="nucleotide sequence ID" value="XM_033527949.1"/>
</dbReference>
<dbReference type="EMBL" id="ML978069">
    <property type="protein sequence ID" value="KAF2015954.1"/>
    <property type="molecule type" value="Genomic_DNA"/>
</dbReference>
<dbReference type="GeneID" id="54285346"/>
<feature type="compositionally biased region" description="Polar residues" evidence="7">
    <location>
        <begin position="1128"/>
        <end position="1151"/>
    </location>
</feature>
<dbReference type="SUPFAM" id="SSF48113">
    <property type="entry name" value="Heme-dependent peroxidases"/>
    <property type="match status" value="1"/>
</dbReference>
<feature type="compositionally biased region" description="Polar residues" evidence="7">
    <location>
        <begin position="20"/>
        <end position="32"/>
    </location>
</feature>
<keyword evidence="4" id="KW-0560">Oxidoreductase</keyword>
<dbReference type="InterPro" id="IPR037120">
    <property type="entry name" value="Haem_peroxidase_sf_animal"/>
</dbReference>
<dbReference type="PANTHER" id="PTHR11903:SF13">
    <property type="entry name" value="LINOLEATE 10R-LIPOXYGENASE"/>
    <property type="match status" value="1"/>
</dbReference>
<organism evidence="8 9">
    <name type="scientific">Aaosphaeria arxii CBS 175.79</name>
    <dbReference type="NCBI Taxonomy" id="1450172"/>
    <lineage>
        <taxon>Eukaryota</taxon>
        <taxon>Fungi</taxon>
        <taxon>Dikarya</taxon>
        <taxon>Ascomycota</taxon>
        <taxon>Pezizomycotina</taxon>
        <taxon>Dothideomycetes</taxon>
        <taxon>Pleosporomycetidae</taxon>
        <taxon>Pleosporales</taxon>
        <taxon>Pleosporales incertae sedis</taxon>
        <taxon>Aaosphaeria</taxon>
    </lineage>
</organism>
<feature type="compositionally biased region" description="Basic and acidic residues" evidence="7">
    <location>
        <begin position="34"/>
        <end position="43"/>
    </location>
</feature>
<dbReference type="CDD" id="cd09817">
    <property type="entry name" value="linoleate_diol_synthase_like"/>
    <property type="match status" value="1"/>
</dbReference>
<dbReference type="InterPro" id="IPR010255">
    <property type="entry name" value="Haem_peroxidase_sf"/>
</dbReference>
<dbReference type="AlphaFoldDB" id="A0A6A5XUN8"/>
<keyword evidence="5 6" id="KW-0408">Iron</keyword>
<dbReference type="InterPro" id="IPR034812">
    <property type="entry name" value="Ppo-like_N"/>
</dbReference>
<evidence type="ECO:0000256" key="5">
    <source>
        <dbReference type="ARBA" id="ARBA00023004"/>
    </source>
</evidence>
<dbReference type="InterPro" id="IPR001128">
    <property type="entry name" value="Cyt_P450"/>
</dbReference>
<dbReference type="InterPro" id="IPR019791">
    <property type="entry name" value="Haem_peroxidase_animal"/>
</dbReference>
<evidence type="ECO:0000256" key="4">
    <source>
        <dbReference type="ARBA" id="ARBA00023002"/>
    </source>
</evidence>
<dbReference type="Gene3D" id="1.10.640.10">
    <property type="entry name" value="Haem peroxidase domain superfamily, animal type"/>
    <property type="match status" value="1"/>
</dbReference>
<accession>A0A6A5XUN8</accession>
<dbReference type="PROSITE" id="PS50292">
    <property type="entry name" value="PEROXIDASE_3"/>
    <property type="match status" value="1"/>
</dbReference>
<dbReference type="OrthoDB" id="823504at2759"/>
<dbReference type="GO" id="GO:0006631">
    <property type="term" value="P:fatty acid metabolic process"/>
    <property type="evidence" value="ECO:0007669"/>
    <property type="project" value="UniProtKB-ARBA"/>
</dbReference>
<dbReference type="CDD" id="cd20612">
    <property type="entry name" value="CYP_LDS-like_C"/>
    <property type="match status" value="1"/>
</dbReference>
<keyword evidence="2 6" id="KW-0479">Metal-binding</keyword>
<evidence type="ECO:0000313" key="8">
    <source>
        <dbReference type="EMBL" id="KAF2015954.1"/>
    </source>
</evidence>
<dbReference type="Gene3D" id="1.10.630.10">
    <property type="entry name" value="Cytochrome P450"/>
    <property type="match status" value="1"/>
</dbReference>
<protein>
    <submittedName>
        <fullName evidence="8">Fatty acid oxygenase</fullName>
    </submittedName>
</protein>
<evidence type="ECO:0000256" key="7">
    <source>
        <dbReference type="SAM" id="MobiDB-lite"/>
    </source>
</evidence>